<dbReference type="PANTHER" id="PTHR35146">
    <property type="entry name" value="UPF0178 PROTEIN YAII"/>
    <property type="match status" value="1"/>
</dbReference>
<dbReference type="NCBIfam" id="NF001095">
    <property type="entry name" value="PRK00124.1"/>
    <property type="match status" value="1"/>
</dbReference>
<proteinExistence type="inferred from homology"/>
<dbReference type="HAMAP" id="MF_00489">
    <property type="entry name" value="UPF0178"/>
    <property type="match status" value="1"/>
</dbReference>
<name>A0A0B1Q0P5_9HYPH</name>
<dbReference type="STRING" id="370622.LA66_20255"/>
<evidence type="ECO:0000313" key="4">
    <source>
        <dbReference type="Proteomes" id="UP000030826"/>
    </source>
</evidence>
<dbReference type="InterPro" id="IPR003791">
    <property type="entry name" value="UPF0178"/>
</dbReference>
<dbReference type="CDD" id="cd18720">
    <property type="entry name" value="PIN_YqxD-like"/>
    <property type="match status" value="1"/>
</dbReference>
<protein>
    <recommendedName>
        <fullName evidence="2">UPF0178 protein LA66_20255</fullName>
    </recommendedName>
</protein>
<comment type="similarity">
    <text evidence="1 2">Belongs to the UPF0178 family.</text>
</comment>
<dbReference type="PANTHER" id="PTHR35146:SF1">
    <property type="entry name" value="UPF0178 PROTEIN YAII"/>
    <property type="match status" value="1"/>
</dbReference>
<gene>
    <name evidence="3" type="ORF">LA66_20255</name>
</gene>
<dbReference type="OrthoDB" id="9798918at2"/>
<organism evidence="3 4">
    <name type="scientific">Aureimonas altamirensis</name>
    <dbReference type="NCBI Taxonomy" id="370622"/>
    <lineage>
        <taxon>Bacteria</taxon>
        <taxon>Pseudomonadati</taxon>
        <taxon>Pseudomonadota</taxon>
        <taxon>Alphaproteobacteria</taxon>
        <taxon>Hyphomicrobiales</taxon>
        <taxon>Aurantimonadaceae</taxon>
        <taxon>Aureimonas</taxon>
    </lineage>
</organism>
<dbReference type="Pfam" id="PF02639">
    <property type="entry name" value="DUF188"/>
    <property type="match status" value="1"/>
</dbReference>
<comment type="caution">
    <text evidence="3">The sequence shown here is derived from an EMBL/GenBank/DDBJ whole genome shotgun (WGS) entry which is preliminary data.</text>
</comment>
<accession>A0A0B1Q0P5</accession>
<dbReference type="EMBL" id="JRFJ01000009">
    <property type="protein sequence ID" value="KHJ53036.1"/>
    <property type="molecule type" value="Genomic_DNA"/>
</dbReference>
<evidence type="ECO:0000256" key="2">
    <source>
        <dbReference type="HAMAP-Rule" id="MF_00489"/>
    </source>
</evidence>
<dbReference type="AlphaFoldDB" id="A0A0B1Q0P5"/>
<evidence type="ECO:0000313" key="3">
    <source>
        <dbReference type="EMBL" id="KHJ53036.1"/>
    </source>
</evidence>
<reference evidence="3 4" key="1">
    <citation type="submission" date="2014-09" db="EMBL/GenBank/DDBJ databases">
        <title>Isolation and characterization of Aurantimonas altamirensis ON-56566 from clinical sample following a dog bite.</title>
        <authorList>
            <person name="Eshaghi A."/>
            <person name="Li A."/>
            <person name="Shahinas D."/>
            <person name="Bahn P."/>
            <person name="Kus J.V."/>
            <person name="Patel S.N."/>
        </authorList>
    </citation>
    <scope>NUCLEOTIDE SEQUENCE [LARGE SCALE GENOMIC DNA]</scope>
    <source>
        <strain evidence="3 4">ON-56566</strain>
    </source>
</reference>
<evidence type="ECO:0000256" key="1">
    <source>
        <dbReference type="ARBA" id="ARBA00008522"/>
    </source>
</evidence>
<dbReference type="Proteomes" id="UP000030826">
    <property type="component" value="Unassembled WGS sequence"/>
</dbReference>
<dbReference type="RefSeq" id="WP_039196125.1">
    <property type="nucleotide sequence ID" value="NZ_JRFJ01000009.1"/>
</dbReference>
<sequence length="146" mass="15484">MTVYVDADACPVKDDILDVASRFGVDVTYVSNGGLMPSKFPGARLVTVPAGADAADDWIAEHAGPGDVVVTADIPLADRSLARGATVVNVNGRPFTPESIGAALSYRAFNQHLRETGESKGHNAAFSAADRSRFRQELNRVLQRSA</sequence>